<dbReference type="AlphaFoldDB" id="A0AA88VIX3"/>
<feature type="non-terminal residue" evidence="2">
    <location>
        <position position="1"/>
    </location>
</feature>
<comment type="caution">
    <text evidence="2">The sequence shown here is derived from an EMBL/GenBank/DDBJ whole genome shotgun (WGS) entry which is preliminary data.</text>
</comment>
<name>A0AA88VIX3_9ASTE</name>
<reference evidence="2" key="1">
    <citation type="submission" date="2022-12" db="EMBL/GenBank/DDBJ databases">
        <title>Draft genome assemblies for two species of Escallonia (Escalloniales).</title>
        <authorList>
            <person name="Chanderbali A."/>
            <person name="Dervinis C."/>
            <person name="Anghel I."/>
            <person name="Soltis D."/>
            <person name="Soltis P."/>
            <person name="Zapata F."/>
        </authorList>
    </citation>
    <scope>NUCLEOTIDE SEQUENCE</scope>
    <source>
        <strain evidence="2">UCBG64.0493</strain>
        <tissue evidence="2">Leaf</tissue>
    </source>
</reference>
<accession>A0AA88VIX3</accession>
<feature type="region of interest" description="Disordered" evidence="1">
    <location>
        <begin position="1"/>
        <end position="21"/>
    </location>
</feature>
<feature type="compositionally biased region" description="Low complexity" evidence="1">
    <location>
        <begin position="108"/>
        <end position="119"/>
    </location>
</feature>
<dbReference type="EMBL" id="JAVXUP010001705">
    <property type="protein sequence ID" value="KAK3008903.1"/>
    <property type="molecule type" value="Genomic_DNA"/>
</dbReference>
<evidence type="ECO:0000256" key="1">
    <source>
        <dbReference type="SAM" id="MobiDB-lite"/>
    </source>
</evidence>
<sequence length="241" mass="26780">TSQFAQNCEPEEEGIGVPEKGTIVEEDVTSQFAQNCEPEEEGIGVPEKGTIVEEDVDKMASSSDGRPRQNSQCKKSSMSSSSSSSSSTSSTENILESELESRSSQVGTSTLRSRVRTSTPQASTLFSSRDALGDSKDEAEDKFEEDTWFTLEDKRNKMTKESIIELLEEFPLPPPFFARVPALQEPSHYGTDLETSVYEGQIRSGYKIPMHPFAVAFFNYCKMAPGQLVPNKWRKLVGFIY</sequence>
<evidence type="ECO:0000313" key="2">
    <source>
        <dbReference type="EMBL" id="KAK3008903.1"/>
    </source>
</evidence>
<proteinExistence type="predicted"/>
<evidence type="ECO:0000313" key="3">
    <source>
        <dbReference type="Proteomes" id="UP001188597"/>
    </source>
</evidence>
<feature type="compositionally biased region" description="Low complexity" evidence="1">
    <location>
        <begin position="76"/>
        <end position="96"/>
    </location>
</feature>
<dbReference type="Proteomes" id="UP001188597">
    <property type="component" value="Unassembled WGS sequence"/>
</dbReference>
<protein>
    <submittedName>
        <fullName evidence="2">Uncharacterized protein</fullName>
    </submittedName>
</protein>
<gene>
    <name evidence="2" type="ORF">RJ639_013200</name>
</gene>
<feature type="compositionally biased region" description="Polar residues" evidence="1">
    <location>
        <begin position="60"/>
        <end position="75"/>
    </location>
</feature>
<keyword evidence="3" id="KW-1185">Reference proteome</keyword>
<feature type="region of interest" description="Disordered" evidence="1">
    <location>
        <begin position="34"/>
        <end position="139"/>
    </location>
</feature>
<organism evidence="2 3">
    <name type="scientific">Escallonia herrerae</name>
    <dbReference type="NCBI Taxonomy" id="1293975"/>
    <lineage>
        <taxon>Eukaryota</taxon>
        <taxon>Viridiplantae</taxon>
        <taxon>Streptophyta</taxon>
        <taxon>Embryophyta</taxon>
        <taxon>Tracheophyta</taxon>
        <taxon>Spermatophyta</taxon>
        <taxon>Magnoliopsida</taxon>
        <taxon>eudicotyledons</taxon>
        <taxon>Gunneridae</taxon>
        <taxon>Pentapetalae</taxon>
        <taxon>asterids</taxon>
        <taxon>campanulids</taxon>
        <taxon>Escalloniales</taxon>
        <taxon>Escalloniaceae</taxon>
        <taxon>Escallonia</taxon>
    </lineage>
</organism>